<proteinExistence type="predicted"/>
<sequence length="98" mass="10749">MAWLHDTEGMGRNGKTNKSISEFETSGGNNEEKKQVNGKAQRGAEKERIMMGRLGRQRGRGGQGEMELSASREGNSQKLIKAGQRLLTGESQARDEGK</sequence>
<keyword evidence="3" id="KW-1185">Reference proteome</keyword>
<accession>A0AAE0XDZ6</accession>
<reference evidence="2" key="1">
    <citation type="journal article" date="2023" name="G3 (Bethesda)">
        <title>A reference genome for the long-term kleptoplast-retaining sea slug Elysia crispata morphotype clarki.</title>
        <authorList>
            <person name="Eastman K.E."/>
            <person name="Pendleton A.L."/>
            <person name="Shaikh M.A."/>
            <person name="Suttiyut T."/>
            <person name="Ogas R."/>
            <person name="Tomko P."/>
            <person name="Gavelis G."/>
            <person name="Widhalm J.R."/>
            <person name="Wisecaver J.H."/>
        </authorList>
    </citation>
    <scope>NUCLEOTIDE SEQUENCE</scope>
    <source>
        <strain evidence="2">ECLA1</strain>
    </source>
</reference>
<evidence type="ECO:0000313" key="2">
    <source>
        <dbReference type="EMBL" id="KAK3690874.1"/>
    </source>
</evidence>
<dbReference type="EMBL" id="JAWDGP010008106">
    <property type="protein sequence ID" value="KAK3690874.1"/>
    <property type="molecule type" value="Genomic_DNA"/>
</dbReference>
<evidence type="ECO:0000256" key="1">
    <source>
        <dbReference type="SAM" id="MobiDB-lite"/>
    </source>
</evidence>
<protein>
    <submittedName>
        <fullName evidence="2">Uncharacterized protein</fullName>
    </submittedName>
</protein>
<organism evidence="2 3">
    <name type="scientific">Elysia crispata</name>
    <name type="common">lettuce slug</name>
    <dbReference type="NCBI Taxonomy" id="231223"/>
    <lineage>
        <taxon>Eukaryota</taxon>
        <taxon>Metazoa</taxon>
        <taxon>Spiralia</taxon>
        <taxon>Lophotrochozoa</taxon>
        <taxon>Mollusca</taxon>
        <taxon>Gastropoda</taxon>
        <taxon>Heterobranchia</taxon>
        <taxon>Euthyneura</taxon>
        <taxon>Panpulmonata</taxon>
        <taxon>Sacoglossa</taxon>
        <taxon>Placobranchoidea</taxon>
        <taxon>Plakobranchidae</taxon>
        <taxon>Elysia</taxon>
    </lineage>
</organism>
<feature type="compositionally biased region" description="Polar residues" evidence="1">
    <location>
        <begin position="14"/>
        <end position="29"/>
    </location>
</feature>
<name>A0AAE0XDZ6_9GAST</name>
<gene>
    <name evidence="2" type="ORF">RRG08_021572</name>
</gene>
<dbReference type="AlphaFoldDB" id="A0AAE0XDZ6"/>
<evidence type="ECO:0000313" key="3">
    <source>
        <dbReference type="Proteomes" id="UP001283361"/>
    </source>
</evidence>
<comment type="caution">
    <text evidence="2">The sequence shown here is derived from an EMBL/GenBank/DDBJ whole genome shotgun (WGS) entry which is preliminary data.</text>
</comment>
<feature type="region of interest" description="Disordered" evidence="1">
    <location>
        <begin position="1"/>
        <end position="98"/>
    </location>
</feature>
<dbReference type="Proteomes" id="UP001283361">
    <property type="component" value="Unassembled WGS sequence"/>
</dbReference>